<proteinExistence type="inferred from homology"/>
<dbReference type="InterPro" id="IPR001829">
    <property type="entry name" value="Pili_assmbl_chaperone_bac"/>
</dbReference>
<dbReference type="AlphaFoldDB" id="B6XDA0"/>
<evidence type="ECO:0000256" key="7">
    <source>
        <dbReference type="ARBA" id="ARBA00023319"/>
    </source>
</evidence>
<dbReference type="InterPro" id="IPR016148">
    <property type="entry name" value="Pili_assmbl_chaperone_C"/>
</dbReference>
<dbReference type="PANTHER" id="PTHR30251">
    <property type="entry name" value="PILUS ASSEMBLY CHAPERONE"/>
    <property type="match status" value="1"/>
</dbReference>
<dbReference type="GO" id="GO:0071555">
    <property type="term" value="P:cell wall organization"/>
    <property type="evidence" value="ECO:0007669"/>
    <property type="project" value="InterPro"/>
</dbReference>
<comment type="caution">
    <text evidence="11">The sequence shown here is derived from an EMBL/GenBank/DDBJ whole genome shotgun (WGS) entry which is preliminary data.</text>
</comment>
<keyword evidence="4" id="KW-0732">Signal</keyword>
<dbReference type="Pfam" id="PF00345">
    <property type="entry name" value="PapD_N"/>
    <property type="match status" value="1"/>
</dbReference>
<dbReference type="GO" id="GO:0030288">
    <property type="term" value="C:outer membrane-bounded periplasmic space"/>
    <property type="evidence" value="ECO:0007669"/>
    <property type="project" value="InterPro"/>
</dbReference>
<dbReference type="PANTHER" id="PTHR30251:SF5">
    <property type="entry name" value="FIMBRIAL CHAPARONE PROTEIN"/>
    <property type="match status" value="1"/>
</dbReference>
<evidence type="ECO:0000256" key="1">
    <source>
        <dbReference type="ARBA" id="ARBA00004418"/>
    </source>
</evidence>
<evidence type="ECO:0000313" key="12">
    <source>
        <dbReference type="Proteomes" id="UP000003729"/>
    </source>
</evidence>
<feature type="domain" description="Pili assembly chaperone C-terminal" evidence="10">
    <location>
        <begin position="183"/>
        <end position="240"/>
    </location>
</feature>
<dbReference type="FunFam" id="2.60.40.10:FF:000458">
    <property type="entry name" value="Molecular chaperone FimC"/>
    <property type="match status" value="1"/>
</dbReference>
<dbReference type="InterPro" id="IPR016147">
    <property type="entry name" value="Pili_assmbl_chaperone_N"/>
</dbReference>
<sequence>MKNNGIFHRTYLMRLIMFNFKSIYAALISLLMVMSQASYGAVTLDRTRIVFPGNEKSINVRISNDNPEEAYLAQSWIEDLQGKKLTQGAILATPPLQRVEANSHSLVRLSKTPLLSQLPDDRESVFYFNLREVPPKSTEENTLQIALQSRVKLFYRPEKILEMSQTKWAHNITLLKTAKGYRLNNTTPFNLTVIGIGNSKKQSEESSFEVVMVAPKSTFDITTHSLTTPYLTYINDYGGKPTLAFRCKGDTCTVSGEQ</sequence>
<feature type="domain" description="Pili assembly chaperone N-terminal" evidence="9">
    <location>
        <begin position="42"/>
        <end position="160"/>
    </location>
</feature>
<dbReference type="InterPro" id="IPR036316">
    <property type="entry name" value="Pili_assmbl_chap_C_dom_sf"/>
</dbReference>
<evidence type="ECO:0000259" key="9">
    <source>
        <dbReference type="Pfam" id="PF00345"/>
    </source>
</evidence>
<dbReference type="InterPro" id="IPR018046">
    <property type="entry name" value="Pili_assmbl_chaperone_CS"/>
</dbReference>
<dbReference type="EMBL" id="ABXW01000019">
    <property type="protein sequence ID" value="EEB46598.1"/>
    <property type="molecule type" value="Genomic_DNA"/>
</dbReference>
<dbReference type="InterPro" id="IPR013783">
    <property type="entry name" value="Ig-like_fold"/>
</dbReference>
<keyword evidence="3" id="KW-1029">Fimbrium biogenesis</keyword>
<protein>
    <submittedName>
        <fullName evidence="11">Gram-negative pili assembly chaperone domain protein</fullName>
    </submittedName>
</protein>
<dbReference type="Gene3D" id="2.60.40.10">
    <property type="entry name" value="Immunoglobulins"/>
    <property type="match status" value="2"/>
</dbReference>
<dbReference type="InterPro" id="IPR050643">
    <property type="entry name" value="Periplasmic_pilus_chap"/>
</dbReference>
<keyword evidence="5" id="KW-0574">Periplasm</keyword>
<evidence type="ECO:0000256" key="4">
    <source>
        <dbReference type="ARBA" id="ARBA00022729"/>
    </source>
</evidence>
<evidence type="ECO:0000256" key="6">
    <source>
        <dbReference type="ARBA" id="ARBA00023186"/>
    </source>
</evidence>
<reference evidence="11 12" key="1">
    <citation type="submission" date="2008-10" db="EMBL/GenBank/DDBJ databases">
        <title>Draft genome sequence of Providencia alcalifaciens (DSM 30120).</title>
        <authorList>
            <person name="Sudarsanam P."/>
            <person name="Ley R."/>
            <person name="Guruge J."/>
            <person name="Turnbaugh P.J."/>
            <person name="Mahowald M."/>
            <person name="Liep D."/>
            <person name="Gordon J."/>
        </authorList>
    </citation>
    <scope>NUCLEOTIDE SEQUENCE [LARGE SCALE GENOMIC DNA]</scope>
    <source>
        <strain evidence="11 12">DSM 30120</strain>
    </source>
</reference>
<name>B6XDA0_9GAMM</name>
<dbReference type="Proteomes" id="UP000003729">
    <property type="component" value="Unassembled WGS sequence"/>
</dbReference>
<reference evidence="11 12" key="2">
    <citation type="submission" date="2008-10" db="EMBL/GenBank/DDBJ databases">
        <authorList>
            <person name="Fulton L."/>
            <person name="Clifton S."/>
            <person name="Fulton B."/>
            <person name="Xu J."/>
            <person name="Minx P."/>
            <person name="Pepin K.H."/>
            <person name="Johnson M."/>
            <person name="Bhonagiri V."/>
            <person name="Nash W.E."/>
            <person name="Mardis E.R."/>
            <person name="Wilson R.K."/>
        </authorList>
    </citation>
    <scope>NUCLEOTIDE SEQUENCE [LARGE SCALE GENOMIC DNA]</scope>
    <source>
        <strain evidence="11 12">DSM 30120</strain>
    </source>
</reference>
<accession>B6XDA0</accession>
<evidence type="ECO:0000259" key="10">
    <source>
        <dbReference type="Pfam" id="PF02753"/>
    </source>
</evidence>
<comment type="similarity">
    <text evidence="2 8">Belongs to the periplasmic pilus chaperone family.</text>
</comment>
<keyword evidence="6 8" id="KW-0143">Chaperone</keyword>
<evidence type="ECO:0000256" key="3">
    <source>
        <dbReference type="ARBA" id="ARBA00022558"/>
    </source>
</evidence>
<dbReference type="PRINTS" id="PR00969">
    <property type="entry name" value="CHAPERONPILI"/>
</dbReference>
<evidence type="ECO:0000313" key="11">
    <source>
        <dbReference type="EMBL" id="EEB46598.1"/>
    </source>
</evidence>
<dbReference type="Pfam" id="PF02753">
    <property type="entry name" value="PapD_C"/>
    <property type="match status" value="1"/>
</dbReference>
<evidence type="ECO:0000256" key="2">
    <source>
        <dbReference type="ARBA" id="ARBA00007399"/>
    </source>
</evidence>
<keyword evidence="7" id="KW-0393">Immunoglobulin domain</keyword>
<dbReference type="InterPro" id="IPR008962">
    <property type="entry name" value="PapD-like_sf"/>
</dbReference>
<evidence type="ECO:0000256" key="5">
    <source>
        <dbReference type="ARBA" id="ARBA00022764"/>
    </source>
</evidence>
<evidence type="ECO:0000256" key="8">
    <source>
        <dbReference type="RuleBase" id="RU003918"/>
    </source>
</evidence>
<dbReference type="eggNOG" id="COG3121">
    <property type="taxonomic scope" value="Bacteria"/>
</dbReference>
<gene>
    <name evidence="11" type="ORF">PROVALCAL_01322</name>
</gene>
<dbReference type="SUPFAM" id="SSF49584">
    <property type="entry name" value="Periplasmic chaperone C-domain"/>
    <property type="match status" value="1"/>
</dbReference>
<comment type="subcellular location">
    <subcellularLocation>
        <location evidence="1 8">Periplasm</location>
    </subcellularLocation>
</comment>
<organism evidence="11 12">
    <name type="scientific">Providencia alcalifaciens DSM 30120</name>
    <dbReference type="NCBI Taxonomy" id="520999"/>
    <lineage>
        <taxon>Bacteria</taxon>
        <taxon>Pseudomonadati</taxon>
        <taxon>Pseudomonadota</taxon>
        <taxon>Gammaproteobacteria</taxon>
        <taxon>Enterobacterales</taxon>
        <taxon>Morganellaceae</taxon>
        <taxon>Providencia</taxon>
    </lineage>
</organism>
<dbReference type="SUPFAM" id="SSF49354">
    <property type="entry name" value="PapD-like"/>
    <property type="match status" value="1"/>
</dbReference>
<dbReference type="PROSITE" id="PS00635">
    <property type="entry name" value="PILI_CHAPERONE"/>
    <property type="match status" value="1"/>
</dbReference>